<feature type="transmembrane region" description="Helical" evidence="12">
    <location>
        <begin position="163"/>
        <end position="182"/>
    </location>
</feature>
<feature type="transmembrane region" description="Helical" evidence="12">
    <location>
        <begin position="389"/>
        <end position="410"/>
    </location>
</feature>
<feature type="transmembrane region" description="Helical" evidence="12">
    <location>
        <begin position="312"/>
        <end position="341"/>
    </location>
</feature>
<keyword evidence="5 12" id="KW-0633">Potassium transport</keyword>
<dbReference type="HOGENOM" id="CLU_008142_4_2_0"/>
<dbReference type="Proteomes" id="UP000000787">
    <property type="component" value="Plasmid pHAU01"/>
</dbReference>
<comment type="catalytic activity">
    <reaction evidence="12">
        <text>K(+)(in) + H(+)(in) = K(+)(out) + H(+)(out)</text>
        <dbReference type="Rhea" id="RHEA:28490"/>
        <dbReference type="ChEBI" id="CHEBI:15378"/>
        <dbReference type="ChEBI" id="CHEBI:29103"/>
    </reaction>
</comment>
<dbReference type="EMBL" id="CP000876">
    <property type="protein sequence ID" value="ABX07635.1"/>
    <property type="molecule type" value="Genomic_DNA"/>
</dbReference>
<dbReference type="InterPro" id="IPR053951">
    <property type="entry name" value="K_trans_N"/>
</dbReference>
<dbReference type="KEGG" id="hau:Haur_5005"/>
<keyword evidence="6 12" id="KW-0812">Transmembrane</keyword>
<comment type="similarity">
    <text evidence="2 12">Belongs to the HAK/KUP transporter (TC 2.A.72) family.</text>
</comment>
<evidence type="ECO:0000256" key="11">
    <source>
        <dbReference type="ARBA" id="ARBA00023136"/>
    </source>
</evidence>
<evidence type="ECO:0000256" key="1">
    <source>
        <dbReference type="ARBA" id="ARBA00004141"/>
    </source>
</evidence>
<evidence type="ECO:0000256" key="8">
    <source>
        <dbReference type="ARBA" id="ARBA00022958"/>
    </source>
</evidence>
<evidence type="ECO:0000256" key="4">
    <source>
        <dbReference type="ARBA" id="ARBA00022475"/>
    </source>
</evidence>
<gene>
    <name evidence="12" type="primary">kup</name>
    <name evidence="16" type="ordered locus">Haur_5005</name>
</gene>
<dbReference type="GO" id="GO:0015293">
    <property type="term" value="F:symporter activity"/>
    <property type="evidence" value="ECO:0007669"/>
    <property type="project" value="UniProtKB-UniRule"/>
</dbReference>
<evidence type="ECO:0000313" key="16">
    <source>
        <dbReference type="EMBL" id="ABX07635.1"/>
    </source>
</evidence>
<feature type="domain" description="K+ potassium transporter C-terminal" evidence="15">
    <location>
        <begin position="498"/>
        <end position="646"/>
    </location>
</feature>
<comment type="subcellular location">
    <subcellularLocation>
        <location evidence="12">Cell membrane</location>
        <topology evidence="12">Multi-pass membrane protein</topology>
    </subcellularLocation>
    <subcellularLocation>
        <location evidence="1">Membrane</location>
        <topology evidence="1">Multi-pass membrane protein</topology>
    </subcellularLocation>
</comment>
<dbReference type="InParanoid" id="A9B8H1"/>
<dbReference type="PANTHER" id="PTHR30540:SF79">
    <property type="entry name" value="LOW AFFINITY POTASSIUM TRANSPORT SYSTEM PROTEIN KUP"/>
    <property type="match status" value="1"/>
</dbReference>
<evidence type="ECO:0000256" key="12">
    <source>
        <dbReference type="HAMAP-Rule" id="MF_01522"/>
    </source>
</evidence>
<evidence type="ECO:0000256" key="6">
    <source>
        <dbReference type="ARBA" id="ARBA00022692"/>
    </source>
</evidence>
<feature type="transmembrane region" description="Helical" evidence="12">
    <location>
        <begin position="31"/>
        <end position="52"/>
    </location>
</feature>
<dbReference type="Pfam" id="PF02705">
    <property type="entry name" value="K_trans"/>
    <property type="match status" value="1"/>
</dbReference>
<protein>
    <recommendedName>
        <fullName evidence="12">Probable potassium transport system protein Kup</fullName>
    </recommendedName>
</protein>
<keyword evidence="10 12" id="KW-0406">Ion transport</keyword>
<feature type="transmembrane region" description="Helical" evidence="12">
    <location>
        <begin position="448"/>
        <end position="465"/>
    </location>
</feature>
<keyword evidence="11 12" id="KW-0472">Membrane</keyword>
<evidence type="ECO:0000256" key="5">
    <source>
        <dbReference type="ARBA" id="ARBA00022538"/>
    </source>
</evidence>
<evidence type="ECO:0000259" key="14">
    <source>
        <dbReference type="Pfam" id="PF02705"/>
    </source>
</evidence>
<feature type="transmembrane region" description="Helical" evidence="12">
    <location>
        <begin position="362"/>
        <end position="383"/>
    </location>
</feature>
<evidence type="ECO:0000256" key="10">
    <source>
        <dbReference type="ARBA" id="ARBA00023065"/>
    </source>
</evidence>
<dbReference type="GO" id="GO:0005886">
    <property type="term" value="C:plasma membrane"/>
    <property type="evidence" value="ECO:0007669"/>
    <property type="project" value="UniProtKB-SubCell"/>
</dbReference>
<name>A9B8H1_HERA2</name>
<keyword evidence="4 12" id="KW-1003">Cell membrane</keyword>
<organism evidence="16 17">
    <name type="scientific">Herpetosiphon aurantiacus (strain ATCC 23779 / DSM 785 / 114-95)</name>
    <dbReference type="NCBI Taxonomy" id="316274"/>
    <lineage>
        <taxon>Bacteria</taxon>
        <taxon>Bacillati</taxon>
        <taxon>Chloroflexota</taxon>
        <taxon>Chloroflexia</taxon>
        <taxon>Herpetosiphonales</taxon>
        <taxon>Herpetosiphonaceae</taxon>
        <taxon>Herpetosiphon</taxon>
    </lineage>
</organism>
<evidence type="ECO:0000313" key="17">
    <source>
        <dbReference type="Proteomes" id="UP000000787"/>
    </source>
</evidence>
<keyword evidence="9 12" id="KW-1133">Transmembrane helix</keyword>
<dbReference type="PANTHER" id="PTHR30540">
    <property type="entry name" value="OSMOTIC STRESS POTASSIUM TRANSPORTER"/>
    <property type="match status" value="1"/>
</dbReference>
<keyword evidence="8 12" id="KW-0630">Potassium</keyword>
<evidence type="ECO:0000259" key="15">
    <source>
        <dbReference type="Pfam" id="PF22776"/>
    </source>
</evidence>
<dbReference type="InterPro" id="IPR053952">
    <property type="entry name" value="K_trans_C"/>
</dbReference>
<evidence type="ECO:0000256" key="7">
    <source>
        <dbReference type="ARBA" id="ARBA00022847"/>
    </source>
</evidence>
<keyword evidence="7 12" id="KW-0769">Symport</keyword>
<feature type="transmembrane region" description="Helical" evidence="12">
    <location>
        <begin position="194"/>
        <end position="215"/>
    </location>
</feature>
<dbReference type="GO" id="GO:0015079">
    <property type="term" value="F:potassium ion transmembrane transporter activity"/>
    <property type="evidence" value="ECO:0007669"/>
    <property type="project" value="UniProtKB-UniRule"/>
</dbReference>
<dbReference type="HAMAP" id="MF_01522">
    <property type="entry name" value="Kup"/>
    <property type="match status" value="1"/>
</dbReference>
<evidence type="ECO:0000256" key="13">
    <source>
        <dbReference type="SAM" id="MobiDB-lite"/>
    </source>
</evidence>
<reference evidence="16 17" key="1">
    <citation type="journal article" date="2011" name="Stand. Genomic Sci.">
        <title>Complete genome sequence of the filamentous gliding predatory bacterium Herpetosiphon aurantiacus type strain (114-95(T)).</title>
        <authorList>
            <person name="Kiss H."/>
            <person name="Nett M."/>
            <person name="Domin N."/>
            <person name="Martin K."/>
            <person name="Maresca J.A."/>
            <person name="Copeland A."/>
            <person name="Lapidus A."/>
            <person name="Lucas S."/>
            <person name="Berry K.W."/>
            <person name="Glavina Del Rio T."/>
            <person name="Dalin E."/>
            <person name="Tice H."/>
            <person name="Pitluck S."/>
            <person name="Richardson P."/>
            <person name="Bruce D."/>
            <person name="Goodwin L."/>
            <person name="Han C."/>
            <person name="Detter J.C."/>
            <person name="Schmutz J."/>
            <person name="Brettin T."/>
            <person name="Land M."/>
            <person name="Hauser L."/>
            <person name="Kyrpides N.C."/>
            <person name="Ivanova N."/>
            <person name="Goker M."/>
            <person name="Woyke T."/>
            <person name="Klenk H.P."/>
            <person name="Bryant D.A."/>
        </authorList>
    </citation>
    <scope>NUCLEOTIDE SEQUENCE [LARGE SCALE GENOMIC DNA]</scope>
    <source>
        <strain evidence="17">ATCC 23779 / DSM 785 / 114-95</strain>
        <plasmid evidence="16">pHAU01</plasmid>
    </source>
</reference>
<keyword evidence="16" id="KW-0614">Plasmid</keyword>
<feature type="region of interest" description="Disordered" evidence="13">
    <location>
        <begin position="1"/>
        <end position="22"/>
    </location>
</feature>
<feature type="transmembrane region" description="Helical" evidence="12">
    <location>
        <begin position="126"/>
        <end position="151"/>
    </location>
</feature>
<feature type="transmembrane region" description="Helical" evidence="12">
    <location>
        <begin position="235"/>
        <end position="258"/>
    </location>
</feature>
<evidence type="ECO:0000256" key="9">
    <source>
        <dbReference type="ARBA" id="ARBA00022989"/>
    </source>
</evidence>
<dbReference type="AlphaFoldDB" id="A9B8H1"/>
<feature type="transmembrane region" description="Helical" evidence="12">
    <location>
        <begin position="270"/>
        <end position="292"/>
    </location>
</feature>
<dbReference type="InterPro" id="IPR003855">
    <property type="entry name" value="K+_transporter"/>
</dbReference>
<evidence type="ECO:0000256" key="3">
    <source>
        <dbReference type="ARBA" id="ARBA00022448"/>
    </source>
</evidence>
<keyword evidence="17" id="KW-1185">Reference proteome</keyword>
<proteinExistence type="inferred from homology"/>
<geneLocation type="plasmid" evidence="16 17">
    <name>pHAU01</name>
</geneLocation>
<dbReference type="InterPro" id="IPR023051">
    <property type="entry name" value="Kup"/>
</dbReference>
<dbReference type="Pfam" id="PF22776">
    <property type="entry name" value="K_trans_C"/>
    <property type="match status" value="1"/>
</dbReference>
<keyword evidence="3 12" id="KW-0813">Transport</keyword>
<sequence>MAQTVNDHIPSGDSDADGHHTQHTAIPRGRYLALLSLSALGIVYGDIGTSPLYAMRESFHAGHGLALTPANILGVVSLIFWALVIVVTIKYLIFIVRADNQGEGGILALTALATPIKQVGTTERKWIVLLGVFGAALLYGDGIITPAISVLSSVEGLNVATPFFQPYIIPLTIVILVGLFLIQRFGTALVGKLFGPITLLWFTVLALLGIVNLLHEPSVIRAINPLYGLAFFQANGWKGFLVLGSVFLVVTGGEALYADMGHFGRRPIRVAWYVVVLPALLLNYMGQAALLIREPEAVENSFFRMAPTWALYPLVILATLATVIASQALISGAFSITMQASQLGFLPRTRTFHTSRTEYGQIYIPAVNWLLMVACILVVIAFQTSSNLAAAYGIAVTSTMAITSIIFYVVARDRWGWSGLKAGLLIGFFLVIDMAFLIANAIKIPHGGWFPLVVAVVLFTIMTTWKRGQRLVAERASSDHLLSELTDRIQHNPPVRVPGTAIFLSARRDGAPEALLANIRHNGVLHEHILLVTVVYRQVPHVHAQERFLVGEEGHGFRTLTIYFGFMEDPNVPMALAEATIPDLPFDPEHTTYFVNRTKVIATKELPGMALWRERLYAVMLQNSTSAADFFSLPPTATIEIGTRVEV</sequence>
<feature type="domain" description="K+ potassium transporter integral membrane" evidence="14">
    <location>
        <begin position="36"/>
        <end position="479"/>
    </location>
</feature>
<feature type="transmembrane region" description="Helical" evidence="12">
    <location>
        <begin position="72"/>
        <end position="93"/>
    </location>
</feature>
<feature type="transmembrane region" description="Helical" evidence="12">
    <location>
        <begin position="422"/>
        <end position="442"/>
    </location>
</feature>
<accession>A9B8H1</accession>
<evidence type="ECO:0000256" key="2">
    <source>
        <dbReference type="ARBA" id="ARBA00007019"/>
    </source>
</evidence>
<comment type="function">
    <text evidence="12">Transport of potassium into the cell. Likely operates as a K(+):H(+) symporter.</text>
</comment>